<dbReference type="PROSITE" id="PS00191">
    <property type="entry name" value="CYTOCHROME_B5_1"/>
    <property type="match status" value="2"/>
</dbReference>
<dbReference type="InterPro" id="IPR036400">
    <property type="entry name" value="Cyt_B5-like_heme/steroid_sf"/>
</dbReference>
<proteinExistence type="predicted"/>
<keyword evidence="3" id="KW-0479">Metal-binding</keyword>
<dbReference type="InterPro" id="IPR003953">
    <property type="entry name" value="FAD-dep_OxRdtase_2_FAD-bd"/>
</dbReference>
<feature type="transmembrane region" description="Helical" evidence="7">
    <location>
        <begin position="1256"/>
        <end position="1275"/>
    </location>
</feature>
<dbReference type="SUPFAM" id="SSF81343">
    <property type="entry name" value="Fumarate reductase respiratory complex transmembrane subunits"/>
    <property type="match status" value="1"/>
</dbReference>
<dbReference type="Proteomes" id="UP001642484">
    <property type="component" value="Unassembled WGS sequence"/>
</dbReference>
<dbReference type="Gene3D" id="3.10.120.10">
    <property type="entry name" value="Cytochrome b5-like heme/steroid binding domain"/>
    <property type="match status" value="2"/>
</dbReference>
<dbReference type="PANTHER" id="PTHR43400">
    <property type="entry name" value="FUMARATE REDUCTASE"/>
    <property type="match status" value="1"/>
</dbReference>
<feature type="region of interest" description="Disordered" evidence="6">
    <location>
        <begin position="727"/>
        <end position="759"/>
    </location>
</feature>
<dbReference type="InterPro" id="IPR018506">
    <property type="entry name" value="Cyt_B5_heme-BS"/>
</dbReference>
<dbReference type="Gene3D" id="3.50.50.60">
    <property type="entry name" value="FAD/NAD(P)-binding domain"/>
    <property type="match status" value="1"/>
</dbReference>
<name>A0ABP0J2U2_9DINO</name>
<feature type="domain" description="Cytochrome b5 heme-binding" evidence="8">
    <location>
        <begin position="1002"/>
        <end position="1078"/>
    </location>
</feature>
<evidence type="ECO:0000259" key="8">
    <source>
        <dbReference type="PROSITE" id="PS50255"/>
    </source>
</evidence>
<evidence type="ECO:0000256" key="7">
    <source>
        <dbReference type="SAM" id="Phobius"/>
    </source>
</evidence>
<dbReference type="PRINTS" id="PR00363">
    <property type="entry name" value="CYTOCHROMEB5"/>
</dbReference>
<feature type="region of interest" description="Disordered" evidence="6">
    <location>
        <begin position="17"/>
        <end position="49"/>
    </location>
</feature>
<evidence type="ECO:0000313" key="10">
    <source>
        <dbReference type="Proteomes" id="UP001642484"/>
    </source>
</evidence>
<dbReference type="InterPro" id="IPR036188">
    <property type="entry name" value="FAD/NAD-bd_sf"/>
</dbReference>
<comment type="caution">
    <text evidence="9">The sequence shown here is derived from an EMBL/GenBank/DDBJ whole genome shotgun (WGS) entry which is preliminary data.</text>
</comment>
<evidence type="ECO:0000256" key="1">
    <source>
        <dbReference type="ARBA" id="ARBA00022617"/>
    </source>
</evidence>
<keyword evidence="10" id="KW-1185">Reference proteome</keyword>
<dbReference type="SMART" id="SM01117">
    <property type="entry name" value="Cyt-b5"/>
    <property type="match status" value="2"/>
</dbReference>
<organism evidence="9 10">
    <name type="scientific">Durusdinium trenchii</name>
    <dbReference type="NCBI Taxonomy" id="1381693"/>
    <lineage>
        <taxon>Eukaryota</taxon>
        <taxon>Sar</taxon>
        <taxon>Alveolata</taxon>
        <taxon>Dinophyceae</taxon>
        <taxon>Suessiales</taxon>
        <taxon>Symbiodiniaceae</taxon>
        <taxon>Durusdinium</taxon>
    </lineage>
</organism>
<evidence type="ECO:0000256" key="3">
    <source>
        <dbReference type="ARBA" id="ARBA00022723"/>
    </source>
</evidence>
<keyword evidence="1" id="KW-0349">Heme</keyword>
<evidence type="ECO:0000256" key="6">
    <source>
        <dbReference type="SAM" id="MobiDB-lite"/>
    </source>
</evidence>
<evidence type="ECO:0000256" key="2">
    <source>
        <dbReference type="ARBA" id="ARBA00022630"/>
    </source>
</evidence>
<keyword evidence="5" id="KW-0408">Iron</keyword>
<reference evidence="9 10" key="1">
    <citation type="submission" date="2024-02" db="EMBL/GenBank/DDBJ databases">
        <authorList>
            <person name="Chen Y."/>
            <person name="Shah S."/>
            <person name="Dougan E. K."/>
            <person name="Thang M."/>
            <person name="Chan C."/>
        </authorList>
    </citation>
    <scope>NUCLEOTIDE SEQUENCE [LARGE SCALE GENOMIC DNA]</scope>
</reference>
<dbReference type="SUPFAM" id="SSF51905">
    <property type="entry name" value="FAD/NAD(P)-binding domain"/>
    <property type="match status" value="1"/>
</dbReference>
<keyword evidence="2" id="KW-0285">Flavoprotein</keyword>
<dbReference type="InterPro" id="IPR001199">
    <property type="entry name" value="Cyt_B5-like_heme/steroid-bd"/>
</dbReference>
<evidence type="ECO:0000313" key="9">
    <source>
        <dbReference type="EMBL" id="CAK9008671.1"/>
    </source>
</evidence>
<protein>
    <recommendedName>
        <fullName evidence="8">Cytochrome b5 heme-binding domain-containing protein</fullName>
    </recommendedName>
</protein>
<sequence>MLASTRSSRECCVYSACPNSESEDESSEGPFKEEVSRPDSTFTKGERPENLDSQVRFEEDMYDAVTVAAFGGVVLQLPSGCIKVHPVFMFVLCVPLFMSQQAALLYLRLGQDLDAPVHGEGVEGELQLILPFAKVLMIYTLALMLFPELLGALRLMMFLANPTTWTDIRRIDPATKEFLPWIWYPCCLAPVGFASEMLKFCVGYIVLVDSVSIVLVCRSVHDAIFNSLALTFLIELDNKLWEVAKSVFHLSFSTEKFYLRPREEREQASREAFLQFPEGCWLHRTNGASALEACLTSTVFMFCYCRQFLITEYSLRTDTLPMARDMCTLWELTEEDSWIGQLTRSTLRLFSLNVHPNDMLQRVCNPENGGYCSPKYRRIHFSDMVELTNEKPIATISNMVTFAVVLLIPQIFQLALHKEFGIKCLGGFLPQLIPDSSDLTAEDHEELKSQQLEEELAHQQQISAHAQDWLVEKFNLDLSLVARLGGHSQPRTHRGKERFPGMTITYALIQMLEKVAEKTDLARIITKAKVFKLVTEGNVCVGCVYEKGGQNFQEFGPVILASGGFGADFTSNSLLAQYRPDLLHLPTTNGEHCTGDGIKMGEAIGAKTIDLEWVQVHPTGLVKPDDADAKIKFLAAEALRGVGGLILNADGKRFCNELGRRDYVTGEMWKSKPPFRLCLNKAASDEIIWHCKHYTGRGVMKYYSSGEDLAKDMGVDLSVLEQSHEEHYQAAKKTETHPDEGAWPAYPSGKSHDEASGKTGSGKKFFHNILPGSAVRHEPFYVAIITPVIHYCMGGLLIDTDSACVGPNDKAIPGLYAAGEVAGGVHGNNRLGGNSLLDCVVFGRVAGRAAAKYMLGADFKPVDLREVSGGGLTGAVESSKLAGGSYEDKMNSATTAAGAAPMANGGAAGGMTLAEVAKHNSKADCWVVVDGQVLDVTSFLSEHPGGELAILTFAGKDATEEFNMIHPPDVIGKYAPDSVIGSIGGGGGAVAAGGGGGGGGGAPGIPMTEVAKHNSKTDCWVVVDGQVLDVTSFLSEHPGGELAILTFAGKDATEEFNMIHPPDVIGKYAPDSVIGNVGSGVAVAAAGGAAKGGAPARKDKGGALSNHHAWGHLDGAQTNWRVDLDENPGVFILNIKSYFNATWFLVLAILYEVCATIFSAKNIKISNDRLGLTRSAILLILFIVIHAVGNLHVFKGPDDFNGYGYFYVRLYWTGFGLPANIVEEYILLSVLLHVFVGLKRTWDMKLALVSSQGVGVLNLAISGLMLLTFMTIHLFQFRFGDTETWPAGSYTEQFLLYNDYMDLRPYLINFWGILSLNLFWTDASYVEPVGVRDIYALEFQIFKNPLWSFFYIFSVAVFMVHACLGWKKVTPVLGIPRGHIGKVEIIGVSNELAVTSGGTVEKFSMDPTDATAIILALKCNLKGPSYGIMIVMGLVYISFPVYVMATKPFSGYEDGIQTPGRIEQ</sequence>
<keyword evidence="4" id="KW-0560">Oxidoreductase</keyword>
<accession>A0ABP0J2U2</accession>
<feature type="transmembrane region" description="Helical" evidence="7">
    <location>
        <begin position="1426"/>
        <end position="1445"/>
    </location>
</feature>
<dbReference type="InterPro" id="IPR027477">
    <property type="entry name" value="Succ_DH/fumarate_Rdtase_cat_sf"/>
</dbReference>
<dbReference type="PROSITE" id="PS50255">
    <property type="entry name" value="CYTOCHROME_B5_2"/>
    <property type="match status" value="2"/>
</dbReference>
<gene>
    <name evidence="9" type="ORF">CCMP2556_LOCUS9334</name>
</gene>
<feature type="compositionally biased region" description="Basic and acidic residues" evidence="6">
    <location>
        <begin position="727"/>
        <end position="740"/>
    </location>
</feature>
<evidence type="ECO:0000256" key="4">
    <source>
        <dbReference type="ARBA" id="ARBA00023002"/>
    </source>
</evidence>
<dbReference type="Gene3D" id="1.20.1300.10">
    <property type="entry name" value="Fumarate reductase/succinate dehydrogenase, transmembrane subunit"/>
    <property type="match status" value="1"/>
</dbReference>
<feature type="transmembrane region" description="Helical" evidence="7">
    <location>
        <begin position="1211"/>
        <end position="1236"/>
    </location>
</feature>
<feature type="transmembrane region" description="Helical" evidence="7">
    <location>
        <begin position="1346"/>
        <end position="1367"/>
    </location>
</feature>
<feature type="transmembrane region" description="Helical" evidence="7">
    <location>
        <begin position="1141"/>
        <end position="1160"/>
    </location>
</feature>
<dbReference type="SUPFAM" id="SSF55856">
    <property type="entry name" value="Cytochrome b5-like heme/steroid binding domain"/>
    <property type="match status" value="2"/>
</dbReference>
<dbReference type="Pfam" id="PF00890">
    <property type="entry name" value="FAD_binding_2"/>
    <property type="match status" value="1"/>
</dbReference>
<keyword evidence="7" id="KW-0812">Transmembrane</keyword>
<evidence type="ECO:0000256" key="5">
    <source>
        <dbReference type="ARBA" id="ARBA00023004"/>
    </source>
</evidence>
<feature type="domain" description="Cytochrome b5 heme-binding" evidence="8">
    <location>
        <begin position="911"/>
        <end position="984"/>
    </location>
</feature>
<feature type="transmembrane region" description="Helical" evidence="7">
    <location>
        <begin position="1172"/>
        <end position="1191"/>
    </location>
</feature>
<dbReference type="Pfam" id="PF00173">
    <property type="entry name" value="Cyt-b5"/>
    <property type="match status" value="2"/>
</dbReference>
<keyword evidence="7" id="KW-1133">Transmembrane helix</keyword>
<dbReference type="InterPro" id="IPR034804">
    <property type="entry name" value="SQR/QFR_C/D"/>
</dbReference>
<dbReference type="EMBL" id="CAXAMN010004335">
    <property type="protein sequence ID" value="CAK9008671.1"/>
    <property type="molecule type" value="Genomic_DNA"/>
</dbReference>
<dbReference type="SUPFAM" id="SSF56425">
    <property type="entry name" value="Succinate dehydrogenase/fumarate reductase flavoprotein, catalytic domain"/>
    <property type="match status" value="1"/>
</dbReference>
<dbReference type="InterPro" id="IPR050315">
    <property type="entry name" value="FAD-oxidoreductase_2"/>
</dbReference>
<dbReference type="PANTHER" id="PTHR43400:SF1">
    <property type="entry name" value="FUMARATE REDUCTASE"/>
    <property type="match status" value="1"/>
</dbReference>
<dbReference type="Gene3D" id="3.90.700.10">
    <property type="entry name" value="Succinate dehydrogenase/fumarate reductase flavoprotein, catalytic domain"/>
    <property type="match status" value="1"/>
</dbReference>
<keyword evidence="7" id="KW-0472">Membrane</keyword>